<name>A0ABW3I3M6_9FLAO</name>
<dbReference type="Proteomes" id="UP001596997">
    <property type="component" value="Unassembled WGS sequence"/>
</dbReference>
<dbReference type="PANTHER" id="PTHR37299:SF1">
    <property type="entry name" value="STAGE 0 SPORULATION PROTEIN A HOMOLOG"/>
    <property type="match status" value="1"/>
</dbReference>
<accession>A0ABW3I3M6</accession>
<dbReference type="SUPFAM" id="SSF52172">
    <property type="entry name" value="CheY-like"/>
    <property type="match status" value="1"/>
</dbReference>
<evidence type="ECO:0000313" key="5">
    <source>
        <dbReference type="Proteomes" id="UP001596997"/>
    </source>
</evidence>
<evidence type="ECO:0000256" key="1">
    <source>
        <dbReference type="PROSITE-ProRule" id="PRU00169"/>
    </source>
</evidence>
<reference evidence="5" key="1">
    <citation type="journal article" date="2019" name="Int. J. Syst. Evol. Microbiol.">
        <title>The Global Catalogue of Microorganisms (GCM) 10K type strain sequencing project: providing services to taxonomists for standard genome sequencing and annotation.</title>
        <authorList>
            <consortium name="The Broad Institute Genomics Platform"/>
            <consortium name="The Broad Institute Genome Sequencing Center for Infectious Disease"/>
            <person name="Wu L."/>
            <person name="Ma J."/>
        </authorList>
    </citation>
    <scope>NUCLEOTIDE SEQUENCE [LARGE SCALE GENOMIC DNA]</scope>
    <source>
        <strain evidence="5">CCUG 62114</strain>
    </source>
</reference>
<dbReference type="Gene3D" id="2.40.50.1020">
    <property type="entry name" value="LytTr DNA-binding domain"/>
    <property type="match status" value="1"/>
</dbReference>
<evidence type="ECO:0000259" key="3">
    <source>
        <dbReference type="PROSITE" id="PS50930"/>
    </source>
</evidence>
<keyword evidence="1" id="KW-0597">Phosphoprotein</keyword>
<dbReference type="SMART" id="SM00850">
    <property type="entry name" value="LytTR"/>
    <property type="match status" value="1"/>
</dbReference>
<dbReference type="InterPro" id="IPR001789">
    <property type="entry name" value="Sig_transdc_resp-reg_receiver"/>
</dbReference>
<feature type="modified residue" description="4-aspartylphosphate" evidence="1">
    <location>
        <position position="56"/>
    </location>
</feature>
<protein>
    <submittedName>
        <fullName evidence="4">LytR/AlgR family response regulator transcription factor</fullName>
    </submittedName>
</protein>
<dbReference type="EMBL" id="JBHTJM010000008">
    <property type="protein sequence ID" value="MFD0964082.1"/>
    <property type="molecule type" value="Genomic_DNA"/>
</dbReference>
<feature type="domain" description="Response regulatory" evidence="2">
    <location>
        <begin position="6"/>
        <end position="121"/>
    </location>
</feature>
<dbReference type="PROSITE" id="PS50110">
    <property type="entry name" value="RESPONSE_REGULATORY"/>
    <property type="match status" value="1"/>
</dbReference>
<gene>
    <name evidence="4" type="ORF">ACFQ1O_08715</name>
</gene>
<dbReference type="Gene3D" id="3.40.50.2300">
    <property type="match status" value="1"/>
</dbReference>
<dbReference type="PANTHER" id="PTHR37299">
    <property type="entry name" value="TRANSCRIPTIONAL REGULATOR-RELATED"/>
    <property type="match status" value="1"/>
</dbReference>
<dbReference type="SMART" id="SM00448">
    <property type="entry name" value="REC"/>
    <property type="match status" value="1"/>
</dbReference>
<dbReference type="InterPro" id="IPR011006">
    <property type="entry name" value="CheY-like_superfamily"/>
</dbReference>
<dbReference type="RefSeq" id="WP_377715447.1">
    <property type="nucleotide sequence ID" value="NZ_JBHTJM010000008.1"/>
</dbReference>
<dbReference type="PROSITE" id="PS50930">
    <property type="entry name" value="HTH_LYTTR"/>
    <property type="match status" value="1"/>
</dbReference>
<organism evidence="4 5">
    <name type="scientific">Pseudofulvibacter geojedonensis</name>
    <dbReference type="NCBI Taxonomy" id="1123758"/>
    <lineage>
        <taxon>Bacteria</taxon>
        <taxon>Pseudomonadati</taxon>
        <taxon>Bacteroidota</taxon>
        <taxon>Flavobacteriia</taxon>
        <taxon>Flavobacteriales</taxon>
        <taxon>Flavobacteriaceae</taxon>
        <taxon>Pseudofulvibacter</taxon>
    </lineage>
</organism>
<dbReference type="Pfam" id="PF04397">
    <property type="entry name" value="LytTR"/>
    <property type="match status" value="1"/>
</dbReference>
<sequence length="244" mass="28721">MNTTAKILIVEDEYITAKSIANFLSSQGYTIVGCALNINEALNFFKEEEIDCVILDVNLNDDKDGIWLGTYIQENYQIPFIYLTAYTDHKTLNEAINTSPYGFLNKPFQKSELFSSIEIALLKHNSLMRLKEKSSLTEREQYIYLKNIDKFEKVLWKDIRYIESQKNYLFIHTKQLTYKHRETIKEFIKVLPNKKFIQVHRAFIVNLDQISSYKKSVMEIEIENNKIPVSKSYKADLIRFIESK</sequence>
<dbReference type="PROSITE" id="PS51257">
    <property type="entry name" value="PROKAR_LIPOPROTEIN"/>
    <property type="match status" value="1"/>
</dbReference>
<comment type="caution">
    <text evidence="4">The sequence shown here is derived from an EMBL/GenBank/DDBJ whole genome shotgun (WGS) entry which is preliminary data.</text>
</comment>
<evidence type="ECO:0000313" key="4">
    <source>
        <dbReference type="EMBL" id="MFD0964082.1"/>
    </source>
</evidence>
<dbReference type="Pfam" id="PF00072">
    <property type="entry name" value="Response_reg"/>
    <property type="match status" value="1"/>
</dbReference>
<dbReference type="CDD" id="cd17534">
    <property type="entry name" value="REC_DC-like"/>
    <property type="match status" value="1"/>
</dbReference>
<feature type="domain" description="HTH LytTR-type" evidence="3">
    <location>
        <begin position="143"/>
        <end position="243"/>
    </location>
</feature>
<keyword evidence="5" id="KW-1185">Reference proteome</keyword>
<evidence type="ECO:0000259" key="2">
    <source>
        <dbReference type="PROSITE" id="PS50110"/>
    </source>
</evidence>
<proteinExistence type="predicted"/>
<dbReference type="InterPro" id="IPR046947">
    <property type="entry name" value="LytR-like"/>
</dbReference>
<dbReference type="InterPro" id="IPR007492">
    <property type="entry name" value="LytTR_DNA-bd_dom"/>
</dbReference>